<accession>A0A9X3Z4X4</accession>
<name>A0A9X3Z4X4_9BACL</name>
<keyword evidence="3" id="KW-1185">Reference proteome</keyword>
<dbReference type="EMBL" id="JAPYYP010000028">
    <property type="protein sequence ID" value="MDA5110268.1"/>
    <property type="molecule type" value="Genomic_DNA"/>
</dbReference>
<dbReference type="PANTHER" id="PTHR40032">
    <property type="entry name" value="EXPORTED PROTEIN-RELATED"/>
    <property type="match status" value="1"/>
</dbReference>
<organism evidence="2 3">
    <name type="scientific">Brevibacillus thermoruber</name>
    <dbReference type="NCBI Taxonomy" id="33942"/>
    <lineage>
        <taxon>Bacteria</taxon>
        <taxon>Bacillati</taxon>
        <taxon>Bacillota</taxon>
        <taxon>Bacilli</taxon>
        <taxon>Bacillales</taxon>
        <taxon>Paenibacillaceae</taxon>
        <taxon>Brevibacillus</taxon>
    </lineage>
</organism>
<evidence type="ECO:0000313" key="2">
    <source>
        <dbReference type="EMBL" id="MDA5110268.1"/>
    </source>
</evidence>
<protein>
    <submittedName>
        <fullName evidence="2">Amidase domain-containing protein</fullName>
    </submittedName>
</protein>
<comment type="caution">
    <text evidence="2">The sequence shown here is derived from an EMBL/GenBank/DDBJ whole genome shotgun (WGS) entry which is preliminary data.</text>
</comment>
<feature type="domain" description="Putative amidase" evidence="1">
    <location>
        <begin position="161"/>
        <end position="315"/>
    </location>
</feature>
<evidence type="ECO:0000259" key="1">
    <source>
        <dbReference type="Pfam" id="PF12671"/>
    </source>
</evidence>
<sequence length="322" mass="36767">MEDWLNFLQDYCNAVQQSWVDGRWERLQPLGAVPGAGAEQRELWLREQEQYRDRGAEITAVQGNVVPLYWLESNGRVQVEFAWHVRRTYRQHGAELVEETRRQQRMAVIRQGTGWALDWIGPCPDGETDAAVLKKPEAWMEMVGTGEGMQPTLTVHGAKGYQADQAVAYAERYWNSANPAYPHFTDDCTNFISQCLYAGGIPMLFSGEKGRGWWMRSGKSASWSYSWAVAHSLYLLLKSGGPPMRAVQKNSPEQLMPGDVICYDFDGDGRFQHTTIVVAKDANHLPLVNAHTTNSRMRYWNYRDSTAYTPNIRYAFFHIQGM</sequence>
<dbReference type="InterPro" id="IPR024301">
    <property type="entry name" value="Amidase_6"/>
</dbReference>
<gene>
    <name evidence="2" type="ORF">O3V59_18020</name>
</gene>
<dbReference type="PANTHER" id="PTHR40032:SF1">
    <property type="entry name" value="EXPORTED PROTEIN"/>
    <property type="match status" value="1"/>
</dbReference>
<proteinExistence type="predicted"/>
<dbReference type="RefSeq" id="WP_065067814.1">
    <property type="nucleotide sequence ID" value="NZ_JAPYYP010000028.1"/>
</dbReference>
<dbReference type="AlphaFoldDB" id="A0A9X3Z4X4"/>
<dbReference type="Pfam" id="PF12671">
    <property type="entry name" value="Amidase_6"/>
    <property type="match status" value="1"/>
</dbReference>
<dbReference type="Proteomes" id="UP001151071">
    <property type="component" value="Unassembled WGS sequence"/>
</dbReference>
<evidence type="ECO:0000313" key="3">
    <source>
        <dbReference type="Proteomes" id="UP001151071"/>
    </source>
</evidence>
<reference evidence="2" key="1">
    <citation type="submission" date="2022-12" db="EMBL/GenBank/DDBJ databases">
        <title>Draft genome sequence of the thermophilic strain Brevibacillus thermoruber HT42, isolated from Los Humeros, Puebla, Mexico, with biotechnological potential.</title>
        <authorList>
            <person name="Lara Sanchez J."/>
            <person name="Solis Palacios R."/>
            <person name="Bustos Baena A.S."/>
            <person name="Ruz Baez A.E."/>
            <person name="Espinosa Luna G."/>
            <person name="Oliart Ros R.M."/>
        </authorList>
    </citation>
    <scope>NUCLEOTIDE SEQUENCE</scope>
    <source>
        <strain evidence="2">HT42</strain>
    </source>
</reference>